<dbReference type="GO" id="GO:0016787">
    <property type="term" value="F:hydrolase activity"/>
    <property type="evidence" value="ECO:0007669"/>
    <property type="project" value="InterPro"/>
</dbReference>
<dbReference type="PANTHER" id="PTHR15394">
    <property type="entry name" value="SERINE HYDROLASE RBBP9"/>
    <property type="match status" value="1"/>
</dbReference>
<dbReference type="Gene3D" id="3.40.50.1820">
    <property type="entry name" value="alpha/beta hydrolase"/>
    <property type="match status" value="1"/>
</dbReference>
<proteinExistence type="predicted"/>
<dbReference type="Pfam" id="PF06821">
    <property type="entry name" value="Ser_hydrolase"/>
    <property type="match status" value="1"/>
</dbReference>
<reference evidence="1 2" key="1">
    <citation type="journal article" date="2016" name="Nat. Commun.">
        <title>Thousands of microbial genomes shed light on interconnected biogeochemical processes in an aquifer system.</title>
        <authorList>
            <person name="Anantharaman K."/>
            <person name="Brown C.T."/>
            <person name="Hug L.A."/>
            <person name="Sharon I."/>
            <person name="Castelle C.J."/>
            <person name="Probst A.J."/>
            <person name="Thomas B.C."/>
            <person name="Singh A."/>
            <person name="Wilkins M.J."/>
            <person name="Karaoz U."/>
            <person name="Brodie E.L."/>
            <person name="Williams K.H."/>
            <person name="Hubbard S.S."/>
            <person name="Banfield J.F."/>
        </authorList>
    </citation>
    <scope>NUCLEOTIDE SEQUENCE [LARGE SCALE GENOMIC DNA]</scope>
</reference>
<sequence length="189" mass="21527">MKRVFVIHRWSGGPEDDWRPWLKGELEAKGYEVVVPEMPETEHPQIGKWVAKIAEVVGMPDENTYFVGHSIGCQTIMRYLQTLPEATKIAGAIFVAGWFNLTGLEEEGQEIVDIAQPWLKTSIDFERIKQICPDIKVLLSSNEPFGCIDENKNIFEKELNAQVIILPNKGHFTEDDGVLKLPEVLEFFK</sequence>
<name>A0A1F6VQQ3_9BACT</name>
<accession>A0A1F6VQQ3</accession>
<organism evidence="1 2">
    <name type="scientific">Candidatus Nomurabacteria bacterium RIFCSPHIGHO2_02_FULL_38_15</name>
    <dbReference type="NCBI Taxonomy" id="1801752"/>
    <lineage>
        <taxon>Bacteria</taxon>
        <taxon>Candidatus Nomuraibacteriota</taxon>
    </lineage>
</organism>
<dbReference type="Proteomes" id="UP000179686">
    <property type="component" value="Unassembled WGS sequence"/>
</dbReference>
<protein>
    <recommendedName>
        <fullName evidence="3">Serine hydrolase family protein</fullName>
    </recommendedName>
</protein>
<dbReference type="AlphaFoldDB" id="A0A1F6VQQ3"/>
<evidence type="ECO:0008006" key="3">
    <source>
        <dbReference type="Google" id="ProtNLM"/>
    </source>
</evidence>
<dbReference type="EMBL" id="MFUC01000017">
    <property type="protein sequence ID" value="OGI71902.1"/>
    <property type="molecule type" value="Genomic_DNA"/>
</dbReference>
<comment type="caution">
    <text evidence="1">The sequence shown here is derived from an EMBL/GenBank/DDBJ whole genome shotgun (WGS) entry which is preliminary data.</text>
</comment>
<dbReference type="SUPFAM" id="SSF53474">
    <property type="entry name" value="alpha/beta-Hydrolases"/>
    <property type="match status" value="1"/>
</dbReference>
<evidence type="ECO:0000313" key="2">
    <source>
        <dbReference type="Proteomes" id="UP000179686"/>
    </source>
</evidence>
<dbReference type="InterPro" id="IPR029058">
    <property type="entry name" value="AB_hydrolase_fold"/>
</dbReference>
<dbReference type="InterPro" id="IPR010662">
    <property type="entry name" value="RBBP9/YdeN"/>
</dbReference>
<evidence type="ECO:0000313" key="1">
    <source>
        <dbReference type="EMBL" id="OGI71902.1"/>
    </source>
</evidence>
<gene>
    <name evidence="1" type="ORF">A3J61_00585</name>
</gene>
<dbReference type="PANTHER" id="PTHR15394:SF3">
    <property type="entry name" value="SERINE HYDROLASE RBBP9"/>
    <property type="match status" value="1"/>
</dbReference>